<evidence type="ECO:0000313" key="2">
    <source>
        <dbReference type="Proteomes" id="UP000604825"/>
    </source>
</evidence>
<proteinExistence type="predicted"/>
<evidence type="ECO:0000313" key="1">
    <source>
        <dbReference type="EMBL" id="CAD6212475.1"/>
    </source>
</evidence>
<dbReference type="Proteomes" id="UP000604825">
    <property type="component" value="Unassembled WGS sequence"/>
</dbReference>
<name>A0A811MYT2_9POAL</name>
<accession>A0A811MYT2</accession>
<gene>
    <name evidence="1" type="ORF">NCGR_LOCUS8257</name>
</gene>
<keyword evidence="2" id="KW-1185">Reference proteome</keyword>
<reference evidence="1" key="1">
    <citation type="submission" date="2020-10" db="EMBL/GenBank/DDBJ databases">
        <authorList>
            <person name="Han B."/>
            <person name="Lu T."/>
            <person name="Zhao Q."/>
            <person name="Huang X."/>
            <person name="Zhao Y."/>
        </authorList>
    </citation>
    <scope>NUCLEOTIDE SEQUENCE</scope>
</reference>
<sequence>MARTRSWPGATPVRVTSWSGAWPGRARSSPVVRGLLATADAGPSSILAEGDAEPSSLLSGIAKMSLQLAGAMPGASGSRQSAPLVPTPALLWRKRRGHGSRVLSLQRKSKRMLMCHRIPVTIFPLAVICSQQLLHTTADLAVQCKNPRKKMLGSLSVKELLRQSLHGMNLNFLIFTSLRMFFFDKPRRAFDSGNQNP</sequence>
<organism evidence="1 2">
    <name type="scientific">Miscanthus lutarioriparius</name>
    <dbReference type="NCBI Taxonomy" id="422564"/>
    <lineage>
        <taxon>Eukaryota</taxon>
        <taxon>Viridiplantae</taxon>
        <taxon>Streptophyta</taxon>
        <taxon>Embryophyta</taxon>
        <taxon>Tracheophyta</taxon>
        <taxon>Spermatophyta</taxon>
        <taxon>Magnoliopsida</taxon>
        <taxon>Liliopsida</taxon>
        <taxon>Poales</taxon>
        <taxon>Poaceae</taxon>
        <taxon>PACMAD clade</taxon>
        <taxon>Panicoideae</taxon>
        <taxon>Andropogonodae</taxon>
        <taxon>Andropogoneae</taxon>
        <taxon>Saccharinae</taxon>
        <taxon>Miscanthus</taxon>
    </lineage>
</organism>
<comment type="caution">
    <text evidence="1">The sequence shown here is derived from an EMBL/GenBank/DDBJ whole genome shotgun (WGS) entry which is preliminary data.</text>
</comment>
<dbReference type="EMBL" id="CAJGYO010000002">
    <property type="protein sequence ID" value="CAD6212475.1"/>
    <property type="molecule type" value="Genomic_DNA"/>
</dbReference>
<protein>
    <submittedName>
        <fullName evidence="1">Uncharacterized protein</fullName>
    </submittedName>
</protein>
<dbReference type="AlphaFoldDB" id="A0A811MYT2"/>